<reference evidence="3" key="1">
    <citation type="submission" date="2022-03" db="EMBL/GenBank/DDBJ databases">
        <authorList>
            <person name="Martin C."/>
        </authorList>
    </citation>
    <scope>NUCLEOTIDE SEQUENCE</scope>
</reference>
<dbReference type="GO" id="GO:0003676">
    <property type="term" value="F:nucleic acid binding"/>
    <property type="evidence" value="ECO:0007669"/>
    <property type="project" value="InterPro"/>
</dbReference>
<feature type="region of interest" description="Disordered" evidence="2">
    <location>
        <begin position="1"/>
        <end position="29"/>
    </location>
</feature>
<sequence>MDSEYEKKSQAIEEDIPSKRRKRKRKAEPNAGELSLMEYHDEIKDILLRAREQLVTLGRQKQFIKDVSSSCQHDNNRVARVTAKQHGPSDTLVQISTLINQEIPYGYKGFLENDLGRVSSIFNRVVHHNCESPHIWSLGGDKYVIPSKTKFLMSDISNLDALLREGVKYNVIVLDPPWFNKAVRRKRGYKMLSEYDFYQVPIKQLISHRGVVLVWVTNKLSQIQFVTEQLFPQWGVTYHTSWYWIKITVHGEFIYDFDSIHKKPYETLVIGTKQPAPSLPRDRVLVSVPCSIHSRKPPLNNVLESVLPDGGPYLEMFARNLIPGWTSWGNEVLKFQHTDFYVS</sequence>
<dbReference type="AlphaFoldDB" id="A0A8S4N3Q1"/>
<feature type="compositionally biased region" description="Basic and acidic residues" evidence="2">
    <location>
        <begin position="1"/>
        <end position="11"/>
    </location>
</feature>
<comment type="caution">
    <text evidence="3">The sequence shown here is derived from an EMBL/GenBank/DDBJ whole genome shotgun (WGS) entry which is preliminary data.</text>
</comment>
<evidence type="ECO:0000313" key="3">
    <source>
        <dbReference type="EMBL" id="CAH1775747.1"/>
    </source>
</evidence>
<protein>
    <recommendedName>
        <fullName evidence="5">Methyltransferase-like protein 4</fullName>
    </recommendedName>
</protein>
<dbReference type="OrthoDB" id="61116at2759"/>
<evidence type="ECO:0000313" key="4">
    <source>
        <dbReference type="Proteomes" id="UP000749559"/>
    </source>
</evidence>
<dbReference type="InterPro" id="IPR029063">
    <property type="entry name" value="SAM-dependent_MTases_sf"/>
</dbReference>
<organism evidence="3 4">
    <name type="scientific">Owenia fusiformis</name>
    <name type="common">Polychaete worm</name>
    <dbReference type="NCBI Taxonomy" id="6347"/>
    <lineage>
        <taxon>Eukaryota</taxon>
        <taxon>Metazoa</taxon>
        <taxon>Spiralia</taxon>
        <taxon>Lophotrochozoa</taxon>
        <taxon>Annelida</taxon>
        <taxon>Polychaeta</taxon>
        <taxon>Sedentaria</taxon>
        <taxon>Canalipalpata</taxon>
        <taxon>Sabellida</taxon>
        <taxon>Oweniida</taxon>
        <taxon>Oweniidae</taxon>
        <taxon>Owenia</taxon>
    </lineage>
</organism>
<dbReference type="GO" id="GO:0032259">
    <property type="term" value="P:methylation"/>
    <property type="evidence" value="ECO:0007669"/>
    <property type="project" value="InterPro"/>
</dbReference>
<evidence type="ECO:0000256" key="2">
    <source>
        <dbReference type="SAM" id="MobiDB-lite"/>
    </source>
</evidence>
<dbReference type="SUPFAM" id="SSF53335">
    <property type="entry name" value="S-adenosyl-L-methionine-dependent methyltransferases"/>
    <property type="match status" value="1"/>
</dbReference>
<dbReference type="PROSITE" id="PS51143">
    <property type="entry name" value="MT_A70"/>
    <property type="match status" value="1"/>
</dbReference>
<name>A0A8S4N3Q1_OWEFU</name>
<dbReference type="PROSITE" id="PS00092">
    <property type="entry name" value="N6_MTASE"/>
    <property type="match status" value="1"/>
</dbReference>
<dbReference type="Proteomes" id="UP000749559">
    <property type="component" value="Unassembled WGS sequence"/>
</dbReference>
<accession>A0A8S4N3Q1</accession>
<dbReference type="GO" id="GO:0008168">
    <property type="term" value="F:methyltransferase activity"/>
    <property type="evidence" value="ECO:0007669"/>
    <property type="project" value="InterPro"/>
</dbReference>
<keyword evidence="4" id="KW-1185">Reference proteome</keyword>
<dbReference type="PANTHER" id="PTHR12829">
    <property type="entry name" value="N6-ADENOSINE-METHYLTRANSFERASE"/>
    <property type="match status" value="1"/>
</dbReference>
<dbReference type="GO" id="GO:0005634">
    <property type="term" value="C:nucleus"/>
    <property type="evidence" value="ECO:0007669"/>
    <property type="project" value="TreeGrafter"/>
</dbReference>
<dbReference type="EMBL" id="CAIIXF020000001">
    <property type="protein sequence ID" value="CAH1775747.1"/>
    <property type="molecule type" value="Genomic_DNA"/>
</dbReference>
<gene>
    <name evidence="3" type="ORF">OFUS_LOCUS3008</name>
</gene>
<evidence type="ECO:0008006" key="5">
    <source>
        <dbReference type="Google" id="ProtNLM"/>
    </source>
</evidence>
<dbReference type="InterPro" id="IPR002052">
    <property type="entry name" value="DNA_methylase_N6_adenine_CS"/>
</dbReference>
<comment type="similarity">
    <text evidence="1">Belongs to the MT-A70-like family.</text>
</comment>
<evidence type="ECO:0000256" key="1">
    <source>
        <dbReference type="PROSITE-ProRule" id="PRU00489"/>
    </source>
</evidence>
<dbReference type="InterPro" id="IPR007757">
    <property type="entry name" value="MT-A70-like"/>
</dbReference>
<dbReference type="PANTHER" id="PTHR12829:SF4">
    <property type="entry name" value="N(6)-ADENINE-SPECIFIC METHYLTRANSFERASE METTL4"/>
    <property type="match status" value="1"/>
</dbReference>
<proteinExistence type="inferred from homology"/>
<dbReference type="Pfam" id="PF05063">
    <property type="entry name" value="MT-A70"/>
    <property type="match status" value="1"/>
</dbReference>